<feature type="domain" description="Opacity-associated protein A LysM-like" evidence="10">
    <location>
        <begin position="63"/>
        <end position="129"/>
    </location>
</feature>
<comment type="subcellular location">
    <subcellularLocation>
        <location evidence="2">Cell envelope</location>
    </subcellularLocation>
</comment>
<dbReference type="InterPro" id="IPR050570">
    <property type="entry name" value="Cell_wall_metabolism_enzyme"/>
</dbReference>
<evidence type="ECO:0000256" key="7">
    <source>
        <dbReference type="ARBA" id="ARBA00023049"/>
    </source>
</evidence>
<dbReference type="PANTHER" id="PTHR21666:SF292">
    <property type="entry name" value="MUREIN DD-ENDOPEPTIDASE MEPM"/>
    <property type="match status" value="1"/>
</dbReference>
<evidence type="ECO:0000256" key="1">
    <source>
        <dbReference type="ARBA" id="ARBA00001947"/>
    </source>
</evidence>
<feature type="transmembrane region" description="Helical" evidence="8">
    <location>
        <begin position="6"/>
        <end position="26"/>
    </location>
</feature>
<dbReference type="CDD" id="cd12797">
    <property type="entry name" value="M23_peptidase"/>
    <property type="match status" value="1"/>
</dbReference>
<dbReference type="Gene3D" id="3.10.450.350">
    <property type="match status" value="2"/>
</dbReference>
<dbReference type="SUPFAM" id="SSF51261">
    <property type="entry name" value="Duplicated hybrid motif"/>
    <property type="match status" value="1"/>
</dbReference>
<dbReference type="InterPro" id="IPR016047">
    <property type="entry name" value="M23ase_b-sheet_dom"/>
</dbReference>
<feature type="domain" description="M23ase beta-sheet core" evidence="9">
    <location>
        <begin position="289"/>
        <end position="382"/>
    </location>
</feature>
<dbReference type="Pfam" id="PF01551">
    <property type="entry name" value="Peptidase_M23"/>
    <property type="match status" value="1"/>
</dbReference>
<comment type="caution">
    <text evidence="12">The sequence shown here is derived from an EMBL/GenBank/DDBJ whole genome shotgun (WGS) entry which is preliminary data.</text>
</comment>
<feature type="domain" description="Csd3-like second N-terminal" evidence="11">
    <location>
        <begin position="196"/>
        <end position="276"/>
    </location>
</feature>
<gene>
    <name evidence="12" type="ORF">Y5W_02699</name>
</gene>
<evidence type="ECO:0000256" key="3">
    <source>
        <dbReference type="ARBA" id="ARBA00022670"/>
    </source>
</evidence>
<accession>A0ABS0ATT7</accession>
<evidence type="ECO:0000313" key="13">
    <source>
        <dbReference type="Proteomes" id="UP000662703"/>
    </source>
</evidence>
<dbReference type="Proteomes" id="UP000662703">
    <property type="component" value="Unassembled WGS sequence"/>
</dbReference>
<dbReference type="RefSeq" id="WP_194865638.1">
    <property type="nucleotide sequence ID" value="NZ_ARXX01000044.1"/>
</dbReference>
<dbReference type="EMBL" id="ARXX01000044">
    <property type="protein sequence ID" value="MBF5057405.1"/>
    <property type="molecule type" value="Genomic_DNA"/>
</dbReference>
<keyword evidence="8" id="KW-0812">Transmembrane</keyword>
<dbReference type="InterPro" id="IPR045834">
    <property type="entry name" value="Csd3_N2"/>
</dbReference>
<dbReference type="InterPro" id="IPR007340">
    <property type="entry name" value="LysM_Opacity-associatedA"/>
</dbReference>
<evidence type="ECO:0000256" key="5">
    <source>
        <dbReference type="ARBA" id="ARBA00022801"/>
    </source>
</evidence>
<dbReference type="Pfam" id="PF04225">
    <property type="entry name" value="LysM_OapA"/>
    <property type="match status" value="1"/>
</dbReference>
<evidence type="ECO:0000256" key="8">
    <source>
        <dbReference type="SAM" id="Phobius"/>
    </source>
</evidence>
<keyword evidence="8" id="KW-1133">Transmembrane helix</keyword>
<evidence type="ECO:0000313" key="12">
    <source>
        <dbReference type="EMBL" id="MBF5057405.1"/>
    </source>
</evidence>
<dbReference type="PANTHER" id="PTHR21666">
    <property type="entry name" value="PEPTIDASE-RELATED"/>
    <property type="match status" value="1"/>
</dbReference>
<keyword evidence="7" id="KW-0482">Metalloprotease</keyword>
<keyword evidence="3" id="KW-0645">Protease</keyword>
<sequence>MSRSPLSWPSVLLPPLLIALSVAFWWRYHPRPEPPPMTDQALLRLAADTDFHNLDPTPAPLPWEHYTIQQGDLLTHLWKEQWQLPTATLYRLIEDADQGQRLNRLRPGQHLEWRADSDGRLLALRLWESDAEGYQWDLDGDAIHGQVLEKERASHRVRVAGIVRTSLAAALAGQPALAGAAGSVSAQLAELLPLSRQARRGDRFSLLVDVERLEGGERAYSAKLMGFDYQGARLQASAARFDDDRFYRPDGTSLLPSFWRHPFGESHHYRISSPFNLHRHHPITGRISPHYGTDFAMPTGSPVAAPADGVVRRVTRGLLAGNYVVLDHGNGYQTRYMHLSKVRVHPGDTVRQGQVIALSGNTGRSTGPHLHYELRMNGRPVNAMKVSLPTKGQLASDELTRFRNQYAAYFDFPADANDGTEVAHRDPEQ</sequence>
<keyword evidence="13" id="KW-1185">Reference proteome</keyword>
<reference evidence="12 13" key="1">
    <citation type="submission" date="2012-09" db="EMBL/GenBank/DDBJ databases">
        <title>Genome Sequence of alkane-degrading Bacterium Alcanivorax sp. 521-1.</title>
        <authorList>
            <person name="Lai Q."/>
            <person name="Shao Z."/>
        </authorList>
    </citation>
    <scope>NUCLEOTIDE SEQUENCE [LARGE SCALE GENOMIC DNA]</scope>
    <source>
        <strain evidence="12 13">521-1</strain>
    </source>
</reference>
<organism evidence="12 13">
    <name type="scientific">Alloalcanivorax profundimaris</name>
    <dbReference type="NCBI Taxonomy" id="2735259"/>
    <lineage>
        <taxon>Bacteria</taxon>
        <taxon>Pseudomonadati</taxon>
        <taxon>Pseudomonadota</taxon>
        <taxon>Gammaproteobacteria</taxon>
        <taxon>Oceanospirillales</taxon>
        <taxon>Alcanivoracaceae</taxon>
        <taxon>Alloalcanivorax</taxon>
    </lineage>
</organism>
<keyword evidence="6" id="KW-0862">Zinc</keyword>
<evidence type="ECO:0000256" key="6">
    <source>
        <dbReference type="ARBA" id="ARBA00022833"/>
    </source>
</evidence>
<proteinExistence type="predicted"/>
<evidence type="ECO:0000259" key="10">
    <source>
        <dbReference type="Pfam" id="PF04225"/>
    </source>
</evidence>
<keyword evidence="4" id="KW-0479">Metal-binding</keyword>
<evidence type="ECO:0000259" key="9">
    <source>
        <dbReference type="Pfam" id="PF01551"/>
    </source>
</evidence>
<evidence type="ECO:0000256" key="4">
    <source>
        <dbReference type="ARBA" id="ARBA00022723"/>
    </source>
</evidence>
<comment type="cofactor">
    <cofactor evidence="1">
        <name>Zn(2+)</name>
        <dbReference type="ChEBI" id="CHEBI:29105"/>
    </cofactor>
</comment>
<keyword evidence="5" id="KW-0378">Hydrolase</keyword>
<dbReference type="Pfam" id="PF19425">
    <property type="entry name" value="Csd3_N2"/>
    <property type="match status" value="1"/>
</dbReference>
<protein>
    <submittedName>
        <fullName evidence="12">Peptidase M23</fullName>
    </submittedName>
</protein>
<dbReference type="Gene3D" id="2.70.70.10">
    <property type="entry name" value="Glucose Permease (Domain IIA)"/>
    <property type="match status" value="1"/>
</dbReference>
<evidence type="ECO:0000259" key="11">
    <source>
        <dbReference type="Pfam" id="PF19425"/>
    </source>
</evidence>
<name>A0ABS0ATT7_9GAMM</name>
<evidence type="ECO:0000256" key="2">
    <source>
        <dbReference type="ARBA" id="ARBA00004196"/>
    </source>
</evidence>
<dbReference type="InterPro" id="IPR011055">
    <property type="entry name" value="Dup_hybrid_motif"/>
</dbReference>
<keyword evidence="8" id="KW-0472">Membrane</keyword>